<keyword evidence="9" id="KW-1185">Reference proteome</keyword>
<evidence type="ECO:0000256" key="5">
    <source>
        <dbReference type="ARBA" id="ARBA00023136"/>
    </source>
</evidence>
<protein>
    <submittedName>
        <fullName evidence="8">GtrA family protein</fullName>
    </submittedName>
</protein>
<evidence type="ECO:0000256" key="2">
    <source>
        <dbReference type="ARBA" id="ARBA00009399"/>
    </source>
</evidence>
<feature type="transmembrane region" description="Helical" evidence="6">
    <location>
        <begin position="44"/>
        <end position="62"/>
    </location>
</feature>
<name>A0ABV1AIX2_9FIRM</name>
<feature type="domain" description="GtrA/DPMS transmembrane" evidence="7">
    <location>
        <begin position="18"/>
        <end position="135"/>
    </location>
</feature>
<organism evidence="8 9">
    <name type="scientific">Blautia intestinihominis</name>
    <dbReference type="NCBI Taxonomy" id="3133152"/>
    <lineage>
        <taxon>Bacteria</taxon>
        <taxon>Bacillati</taxon>
        <taxon>Bacillota</taxon>
        <taxon>Clostridia</taxon>
        <taxon>Lachnospirales</taxon>
        <taxon>Lachnospiraceae</taxon>
        <taxon>Blautia</taxon>
    </lineage>
</organism>
<accession>A0ABV1AIX2</accession>
<dbReference type="EMBL" id="JBBMEI010000011">
    <property type="protein sequence ID" value="MEQ2357752.1"/>
    <property type="molecule type" value="Genomic_DNA"/>
</dbReference>
<feature type="transmembrane region" description="Helical" evidence="6">
    <location>
        <begin position="20"/>
        <end position="38"/>
    </location>
</feature>
<evidence type="ECO:0000256" key="4">
    <source>
        <dbReference type="ARBA" id="ARBA00022989"/>
    </source>
</evidence>
<dbReference type="InterPro" id="IPR007267">
    <property type="entry name" value="GtrA_DPMS_TM"/>
</dbReference>
<evidence type="ECO:0000256" key="3">
    <source>
        <dbReference type="ARBA" id="ARBA00022692"/>
    </source>
</evidence>
<dbReference type="PANTHER" id="PTHR38459:SF5">
    <property type="entry name" value="CELL WALL TEICHOIC ACID GLYCOSYLATION PROTEIN GTCA"/>
    <property type="match status" value="1"/>
</dbReference>
<dbReference type="InterPro" id="IPR051401">
    <property type="entry name" value="GtrA_CellWall_Glycosyl"/>
</dbReference>
<keyword evidence="3 6" id="KW-0812">Transmembrane</keyword>
<evidence type="ECO:0000313" key="8">
    <source>
        <dbReference type="EMBL" id="MEQ2357752.1"/>
    </source>
</evidence>
<dbReference type="Proteomes" id="UP001446032">
    <property type="component" value="Unassembled WGS sequence"/>
</dbReference>
<comment type="similarity">
    <text evidence="2">Belongs to the GtrA family.</text>
</comment>
<comment type="caution">
    <text evidence="8">The sequence shown here is derived from an EMBL/GenBank/DDBJ whole genome shotgun (WGS) entry which is preliminary data.</text>
</comment>
<evidence type="ECO:0000259" key="7">
    <source>
        <dbReference type="Pfam" id="PF04138"/>
    </source>
</evidence>
<evidence type="ECO:0000256" key="6">
    <source>
        <dbReference type="SAM" id="Phobius"/>
    </source>
</evidence>
<dbReference type="Pfam" id="PF04138">
    <property type="entry name" value="GtrA_DPMS_TM"/>
    <property type="match status" value="1"/>
</dbReference>
<gene>
    <name evidence="8" type="ORF">WMO75_05230</name>
</gene>
<dbReference type="PANTHER" id="PTHR38459">
    <property type="entry name" value="PROPHAGE BACTOPRENOL-LINKED GLUCOSE TRANSLOCASE HOMOLOG"/>
    <property type="match status" value="1"/>
</dbReference>
<keyword evidence="4 6" id="KW-1133">Transmembrane helix</keyword>
<keyword evidence="5 6" id="KW-0472">Membrane</keyword>
<evidence type="ECO:0000256" key="1">
    <source>
        <dbReference type="ARBA" id="ARBA00004141"/>
    </source>
</evidence>
<comment type="subcellular location">
    <subcellularLocation>
        <location evidence="1">Membrane</location>
        <topology evidence="1">Multi-pass membrane protein</topology>
    </subcellularLocation>
</comment>
<dbReference type="RefSeq" id="WP_022213467.1">
    <property type="nucleotide sequence ID" value="NZ_JBBMEI010000011.1"/>
</dbReference>
<evidence type="ECO:0000313" key="9">
    <source>
        <dbReference type="Proteomes" id="UP001446032"/>
    </source>
</evidence>
<reference evidence="8 9" key="1">
    <citation type="submission" date="2024-03" db="EMBL/GenBank/DDBJ databases">
        <title>Human intestinal bacterial collection.</title>
        <authorList>
            <person name="Pauvert C."/>
            <person name="Hitch T.C.A."/>
            <person name="Clavel T."/>
        </authorList>
    </citation>
    <scope>NUCLEOTIDE SEQUENCE [LARGE SCALE GENOMIC DNA]</scope>
    <source>
        <strain evidence="8 9">CLA-AA-H95</strain>
    </source>
</reference>
<feature type="transmembrane region" description="Helical" evidence="6">
    <location>
        <begin position="116"/>
        <end position="135"/>
    </location>
</feature>
<proteinExistence type="inferred from homology"/>
<feature type="transmembrane region" description="Helical" evidence="6">
    <location>
        <begin position="82"/>
        <end position="104"/>
    </location>
</feature>
<sequence length="140" mass="16299">MKKLKDMILRFYQNDVIRYVFFGGCTTLVNLVCFFVLRKCGLELNIANLISIITAILFAYVVNSRFVFQDKCETLRDHFRPFCKFISARLVTMVIEVGGVWLLVEVCKMNDMVGKFITQFIVLALNYIFSKFFVFTTGKK</sequence>